<dbReference type="EMBL" id="JAWLUP010000009">
    <property type="protein sequence ID" value="MDV7264231.1"/>
    <property type="molecule type" value="Genomic_DNA"/>
</dbReference>
<protein>
    <submittedName>
        <fullName evidence="2">Uncharacterized protein</fullName>
    </submittedName>
</protein>
<feature type="non-terminal residue" evidence="2">
    <location>
        <position position="1"/>
    </location>
</feature>
<evidence type="ECO:0000313" key="3">
    <source>
        <dbReference type="Proteomes" id="UP001185863"/>
    </source>
</evidence>
<keyword evidence="1" id="KW-0812">Transmembrane</keyword>
<sequence>VIDRWIDVPDDALRRVTTLTVALDTTGATNHCGTEQPVTLTIDPDSEVTSEPSKAPNPTGFQALPQSLLPGVDVAGTVGGFDDTARAVAVVTGLQSLTTIQLDPRWVSLDEAIESAKPAILIAADGALPDSVRLPLERTEDTTLELTDPSTDESAAVTLGAPIDFASLQTSFDGKRQLVVAGSTGVPGELDRTLEWLRSSPDRWAGLDGDVLFTAADRDPVELSVPESGSSSTSSGISAALVWVLAVGGALFLAGVVVAVVALLRSRRSRTAPR</sequence>
<feature type="transmembrane region" description="Helical" evidence="1">
    <location>
        <begin position="240"/>
        <end position="264"/>
    </location>
</feature>
<organism evidence="2 3">
    <name type="scientific">Rhodococcus oxybenzonivorans</name>
    <dbReference type="NCBI Taxonomy" id="1990687"/>
    <lineage>
        <taxon>Bacteria</taxon>
        <taxon>Bacillati</taxon>
        <taxon>Actinomycetota</taxon>
        <taxon>Actinomycetes</taxon>
        <taxon>Mycobacteriales</taxon>
        <taxon>Nocardiaceae</taxon>
        <taxon>Rhodococcus</taxon>
    </lineage>
</organism>
<keyword evidence="1" id="KW-1133">Transmembrane helix</keyword>
<gene>
    <name evidence="2" type="ORF">R4315_06680</name>
</gene>
<reference evidence="2" key="1">
    <citation type="submission" date="2023-10" db="EMBL/GenBank/DDBJ databases">
        <title>Development of a sustainable strategy for remediation of hydrocarbon-contaminated territories based on the waste exchange concept.</title>
        <authorList>
            <person name="Krivoruchko A."/>
        </authorList>
    </citation>
    <scope>NUCLEOTIDE SEQUENCE</scope>
    <source>
        <strain evidence="2">IEGM 68</strain>
    </source>
</reference>
<evidence type="ECO:0000313" key="2">
    <source>
        <dbReference type="EMBL" id="MDV7264231.1"/>
    </source>
</evidence>
<accession>A0AAE5A574</accession>
<comment type="caution">
    <text evidence="2">The sequence shown here is derived from an EMBL/GenBank/DDBJ whole genome shotgun (WGS) entry which is preliminary data.</text>
</comment>
<evidence type="ECO:0000256" key="1">
    <source>
        <dbReference type="SAM" id="Phobius"/>
    </source>
</evidence>
<dbReference type="AlphaFoldDB" id="A0AAE5A574"/>
<name>A0AAE5A574_9NOCA</name>
<keyword evidence="1" id="KW-0472">Membrane</keyword>
<dbReference type="Proteomes" id="UP001185863">
    <property type="component" value="Unassembled WGS sequence"/>
</dbReference>
<proteinExistence type="predicted"/>